<reference evidence="2" key="1">
    <citation type="submission" date="2019-04" db="EMBL/GenBank/DDBJ databases">
        <title>Genome assembly of Zosterops borbonicus 15179.</title>
        <authorList>
            <person name="Leroy T."/>
            <person name="Anselmetti Y."/>
            <person name="Tilak M.-K."/>
            <person name="Nabholz B."/>
        </authorList>
    </citation>
    <scope>NUCLEOTIDE SEQUENCE</scope>
    <source>
        <strain evidence="2">HGM_15179</strain>
        <tissue evidence="2">Muscle</tissue>
    </source>
</reference>
<dbReference type="AlphaFoldDB" id="A0A8K1D972"/>
<evidence type="ECO:0000313" key="2">
    <source>
        <dbReference type="EMBL" id="TRZ07262.1"/>
    </source>
</evidence>
<sequence length="67" mass="7095">VAGSAQVSSGLQVSPGGAGEKFGPILGQFEGFFLGFFGDFWGIWGQEPAQRHPRGRGRQCPGESRCP</sequence>
<accession>A0A8K1D972</accession>
<protein>
    <submittedName>
        <fullName evidence="2">Uncharacterized protein</fullName>
    </submittedName>
</protein>
<feature type="region of interest" description="Disordered" evidence="1">
    <location>
        <begin position="47"/>
        <end position="67"/>
    </location>
</feature>
<proteinExistence type="predicted"/>
<dbReference type="EMBL" id="SWJQ01001866">
    <property type="protein sequence ID" value="TRZ07262.1"/>
    <property type="molecule type" value="Genomic_DNA"/>
</dbReference>
<evidence type="ECO:0000256" key="1">
    <source>
        <dbReference type="SAM" id="MobiDB-lite"/>
    </source>
</evidence>
<evidence type="ECO:0000313" key="3">
    <source>
        <dbReference type="Proteomes" id="UP000796761"/>
    </source>
</evidence>
<feature type="non-terminal residue" evidence="2">
    <location>
        <position position="1"/>
    </location>
</feature>
<comment type="caution">
    <text evidence="2">The sequence shown here is derived from an EMBL/GenBank/DDBJ whole genome shotgun (WGS) entry which is preliminary data.</text>
</comment>
<organism evidence="2 3">
    <name type="scientific">Zosterops borbonicus</name>
    <dbReference type="NCBI Taxonomy" id="364589"/>
    <lineage>
        <taxon>Eukaryota</taxon>
        <taxon>Metazoa</taxon>
        <taxon>Chordata</taxon>
        <taxon>Craniata</taxon>
        <taxon>Vertebrata</taxon>
        <taxon>Euteleostomi</taxon>
        <taxon>Archelosauria</taxon>
        <taxon>Archosauria</taxon>
        <taxon>Dinosauria</taxon>
        <taxon>Saurischia</taxon>
        <taxon>Theropoda</taxon>
        <taxon>Coelurosauria</taxon>
        <taxon>Aves</taxon>
        <taxon>Neognathae</taxon>
        <taxon>Neoaves</taxon>
        <taxon>Telluraves</taxon>
        <taxon>Australaves</taxon>
        <taxon>Passeriformes</taxon>
        <taxon>Sylvioidea</taxon>
        <taxon>Zosteropidae</taxon>
        <taxon>Zosterops</taxon>
    </lineage>
</organism>
<gene>
    <name evidence="2" type="ORF">HGM15179_019844</name>
</gene>
<name>A0A8K1D972_9PASS</name>
<feature type="non-terminal residue" evidence="2">
    <location>
        <position position="67"/>
    </location>
</feature>
<keyword evidence="3" id="KW-1185">Reference proteome</keyword>
<dbReference type="Proteomes" id="UP000796761">
    <property type="component" value="Unassembled WGS sequence"/>
</dbReference>